<keyword evidence="3 4" id="KW-0131">Cell cycle</keyword>
<evidence type="ECO:0000259" key="6">
    <source>
        <dbReference type="Pfam" id="PF10298"/>
    </source>
</evidence>
<dbReference type="Pfam" id="PF10298">
    <property type="entry name" value="WhiA_N"/>
    <property type="match status" value="1"/>
</dbReference>
<feature type="domain" description="Sporulation transcription regulator WhiA N-terminal" evidence="6">
    <location>
        <begin position="19"/>
        <end position="96"/>
    </location>
</feature>
<evidence type="ECO:0000313" key="9">
    <source>
        <dbReference type="Proteomes" id="UP000824123"/>
    </source>
</evidence>
<proteinExistence type="inferred from homology"/>
<dbReference type="AlphaFoldDB" id="A0A9D1S4T7"/>
<evidence type="ECO:0000313" key="8">
    <source>
        <dbReference type="EMBL" id="HIU47299.1"/>
    </source>
</evidence>
<accession>A0A9D1S4T7</accession>
<organism evidence="8 9">
    <name type="scientific">Candidatus Fimadaptatus faecigallinarum</name>
    <dbReference type="NCBI Taxonomy" id="2840814"/>
    <lineage>
        <taxon>Bacteria</taxon>
        <taxon>Bacillati</taxon>
        <taxon>Bacillota</taxon>
        <taxon>Clostridia</taxon>
        <taxon>Eubacteriales</taxon>
        <taxon>Candidatus Fimadaptatus</taxon>
    </lineage>
</organism>
<protein>
    <recommendedName>
        <fullName evidence="4">Probable cell division protein WhiA</fullName>
    </recommendedName>
</protein>
<gene>
    <name evidence="4 8" type="primary">whiA</name>
    <name evidence="8" type="ORF">IAC59_08615</name>
</gene>
<dbReference type="GO" id="GO:0043937">
    <property type="term" value="P:regulation of sporulation"/>
    <property type="evidence" value="ECO:0007669"/>
    <property type="project" value="InterPro"/>
</dbReference>
<evidence type="ECO:0000259" key="5">
    <source>
        <dbReference type="Pfam" id="PF02650"/>
    </source>
</evidence>
<name>A0A9D1S4T7_9FIRM</name>
<dbReference type="SUPFAM" id="SSF55608">
    <property type="entry name" value="Homing endonucleases"/>
    <property type="match status" value="1"/>
</dbReference>
<reference evidence="8" key="1">
    <citation type="submission" date="2020-10" db="EMBL/GenBank/DDBJ databases">
        <authorList>
            <person name="Gilroy R."/>
        </authorList>
    </citation>
    <scope>NUCLEOTIDE SEQUENCE</scope>
    <source>
        <strain evidence="8">ChiSxjej2B14-8506</strain>
    </source>
</reference>
<feature type="domain" description="WhiA LAGLIDADG-like" evidence="7">
    <location>
        <begin position="129"/>
        <end position="220"/>
    </location>
</feature>
<dbReference type="PANTHER" id="PTHR37307:SF1">
    <property type="entry name" value="CELL DIVISION PROTEIN WHIA-RELATED"/>
    <property type="match status" value="1"/>
</dbReference>
<sequence>MSFSSDVRLELAHMQIDKQCCMRSEIAGMLLASGNLLITGGGVALSLSSELAAIARHVYLLVRDSFGERCEIAVARREYPRVRNVYTLTLRGAAAERVLVECGAVHRTCVFALRNGLPERLLGRQCCQRAFIRGAFLGCGSVADPASKYHLEFAAGRESFAQAFCTFLARFDLNARMVRRKSAYVVYLKESDQIITLLGLMGAHEGLLRMESARVVKAVRNSANRATNCDNANMDKAINAAMRQTEAIIWLEENLGLDRLTPALEQVARARLDNRNATLEELGALMEPPLGKSAINHRLRRIEELADRLKAEQGGKSNDIQDI</sequence>
<comment type="caution">
    <text evidence="8">The sequence shown here is derived from an EMBL/GenBank/DDBJ whole genome shotgun (WGS) entry which is preliminary data.</text>
</comment>
<feature type="domain" description="Sporulation regulator WhiA C-terminal" evidence="5">
    <location>
        <begin position="223"/>
        <end position="306"/>
    </location>
</feature>
<dbReference type="EMBL" id="DVNK01000051">
    <property type="protein sequence ID" value="HIU47299.1"/>
    <property type="molecule type" value="Genomic_DNA"/>
</dbReference>
<evidence type="ECO:0000256" key="2">
    <source>
        <dbReference type="ARBA" id="ARBA00023125"/>
    </source>
</evidence>
<dbReference type="Pfam" id="PF14527">
    <property type="entry name" value="LAGLIDADG_WhiA"/>
    <property type="match status" value="1"/>
</dbReference>
<evidence type="ECO:0000259" key="7">
    <source>
        <dbReference type="Pfam" id="PF14527"/>
    </source>
</evidence>
<dbReference type="NCBIfam" id="TIGR00647">
    <property type="entry name" value="DNA_bind_WhiA"/>
    <property type="match status" value="1"/>
</dbReference>
<dbReference type="InterPro" id="IPR023054">
    <property type="entry name" value="Sporulation_regulator_WhiA_C"/>
</dbReference>
<dbReference type="GO" id="GO:0003677">
    <property type="term" value="F:DNA binding"/>
    <property type="evidence" value="ECO:0007669"/>
    <property type="project" value="UniProtKB-UniRule"/>
</dbReference>
<dbReference type="GO" id="GO:0051301">
    <property type="term" value="P:cell division"/>
    <property type="evidence" value="ECO:0007669"/>
    <property type="project" value="UniProtKB-UniRule"/>
</dbReference>
<dbReference type="InterPro" id="IPR018478">
    <property type="entry name" value="Sporu_reg_WhiA_N_dom"/>
</dbReference>
<evidence type="ECO:0000256" key="4">
    <source>
        <dbReference type="HAMAP-Rule" id="MF_01420"/>
    </source>
</evidence>
<dbReference type="PANTHER" id="PTHR37307">
    <property type="entry name" value="CELL DIVISION PROTEIN WHIA-RELATED"/>
    <property type="match status" value="1"/>
</dbReference>
<dbReference type="InterPro" id="IPR039518">
    <property type="entry name" value="WhiA_LAGLIDADG_dom"/>
</dbReference>
<dbReference type="InterPro" id="IPR003802">
    <property type="entry name" value="Sporulation_regulator_WhiA"/>
</dbReference>
<dbReference type="Proteomes" id="UP000824123">
    <property type="component" value="Unassembled WGS sequence"/>
</dbReference>
<comment type="function">
    <text evidence="4">Involved in cell division and chromosome segregation.</text>
</comment>
<dbReference type="Gene3D" id="3.10.28.10">
    <property type="entry name" value="Homing endonucleases"/>
    <property type="match status" value="1"/>
</dbReference>
<comment type="similarity">
    <text evidence="4">Belongs to the WhiA family.</text>
</comment>
<evidence type="ECO:0000256" key="3">
    <source>
        <dbReference type="ARBA" id="ARBA00023306"/>
    </source>
</evidence>
<evidence type="ECO:0000256" key="1">
    <source>
        <dbReference type="ARBA" id="ARBA00022618"/>
    </source>
</evidence>
<dbReference type="Pfam" id="PF02650">
    <property type="entry name" value="HTH_WhiA"/>
    <property type="match status" value="1"/>
</dbReference>
<dbReference type="InterPro" id="IPR027434">
    <property type="entry name" value="Homing_endonucl"/>
</dbReference>
<dbReference type="HAMAP" id="MF_01420">
    <property type="entry name" value="HTH_type_WhiA"/>
    <property type="match status" value="1"/>
</dbReference>
<keyword evidence="1 4" id="KW-0132">Cell division</keyword>
<keyword evidence="2 4" id="KW-0238">DNA-binding</keyword>
<reference evidence="8" key="2">
    <citation type="journal article" date="2021" name="PeerJ">
        <title>Extensive microbial diversity within the chicken gut microbiome revealed by metagenomics and culture.</title>
        <authorList>
            <person name="Gilroy R."/>
            <person name="Ravi A."/>
            <person name="Getino M."/>
            <person name="Pursley I."/>
            <person name="Horton D.L."/>
            <person name="Alikhan N.F."/>
            <person name="Baker D."/>
            <person name="Gharbi K."/>
            <person name="Hall N."/>
            <person name="Watson M."/>
            <person name="Adriaenssens E.M."/>
            <person name="Foster-Nyarko E."/>
            <person name="Jarju S."/>
            <person name="Secka A."/>
            <person name="Antonio M."/>
            <person name="Oren A."/>
            <person name="Chaudhuri R.R."/>
            <person name="La Ragione R."/>
            <person name="Hildebrand F."/>
            <person name="Pallen M.J."/>
        </authorList>
    </citation>
    <scope>NUCLEOTIDE SEQUENCE</scope>
    <source>
        <strain evidence="8">ChiSxjej2B14-8506</strain>
    </source>
</reference>